<dbReference type="NCBIfam" id="NF033516">
    <property type="entry name" value="transpos_IS3"/>
    <property type="match status" value="1"/>
</dbReference>
<dbReference type="RefSeq" id="WP_183252258.1">
    <property type="nucleotide sequence ID" value="NZ_JACHEP010000003.1"/>
</dbReference>
<dbReference type="Proteomes" id="UP000520011">
    <property type="component" value="Unassembled WGS sequence"/>
</dbReference>
<gene>
    <name evidence="3" type="ORF">HNQ34_001050</name>
</gene>
<accession>A0A7W8INX2</accession>
<dbReference type="Pfam" id="PF13333">
    <property type="entry name" value="rve_2"/>
    <property type="match status" value="1"/>
</dbReference>
<dbReference type="Gene3D" id="3.30.420.10">
    <property type="entry name" value="Ribonuclease H-like superfamily/Ribonuclease H"/>
    <property type="match status" value="1"/>
</dbReference>
<dbReference type="SUPFAM" id="SSF53098">
    <property type="entry name" value="Ribonuclease H-like"/>
    <property type="match status" value="1"/>
</dbReference>
<dbReference type="InterPro" id="IPR001584">
    <property type="entry name" value="Integrase_cat-core"/>
</dbReference>
<name>A0A7W8INX2_9BACL</name>
<comment type="function">
    <text evidence="1">Involved in the transposition of the insertion sequence.</text>
</comment>
<dbReference type="PANTHER" id="PTHR46889:SF5">
    <property type="entry name" value="INTEGRASE PROTEIN"/>
    <property type="match status" value="1"/>
</dbReference>
<organism evidence="3 4">
    <name type="scientific">Anoxybacteroides tepidamans</name>
    <dbReference type="NCBI Taxonomy" id="265948"/>
    <lineage>
        <taxon>Bacteria</taxon>
        <taxon>Bacillati</taxon>
        <taxon>Bacillota</taxon>
        <taxon>Bacilli</taxon>
        <taxon>Bacillales</taxon>
        <taxon>Anoxybacillaceae</taxon>
        <taxon>Anoxybacteroides</taxon>
    </lineage>
</organism>
<dbReference type="GO" id="GO:0003676">
    <property type="term" value="F:nucleic acid binding"/>
    <property type="evidence" value="ECO:0007669"/>
    <property type="project" value="InterPro"/>
</dbReference>
<protein>
    <submittedName>
        <fullName evidence="3">Transposase InsO family protein</fullName>
    </submittedName>
</protein>
<dbReference type="PROSITE" id="PS50994">
    <property type="entry name" value="INTEGRASE"/>
    <property type="match status" value="1"/>
</dbReference>
<dbReference type="InterPro" id="IPR048020">
    <property type="entry name" value="Transpos_IS3"/>
</dbReference>
<dbReference type="AlphaFoldDB" id="A0A7W8INX2"/>
<dbReference type="InterPro" id="IPR012337">
    <property type="entry name" value="RNaseH-like_sf"/>
</dbReference>
<dbReference type="PANTHER" id="PTHR46889">
    <property type="entry name" value="TRANSPOSASE INSF FOR INSERTION SEQUENCE IS3B-RELATED"/>
    <property type="match status" value="1"/>
</dbReference>
<evidence type="ECO:0000313" key="3">
    <source>
        <dbReference type="EMBL" id="MBB5323958.1"/>
    </source>
</evidence>
<dbReference type="GO" id="GO:0015074">
    <property type="term" value="P:DNA integration"/>
    <property type="evidence" value="ECO:0007669"/>
    <property type="project" value="InterPro"/>
</dbReference>
<evidence type="ECO:0000259" key="2">
    <source>
        <dbReference type="PROSITE" id="PS50994"/>
    </source>
</evidence>
<feature type="domain" description="Integrase catalytic" evidence="2">
    <location>
        <begin position="85"/>
        <end position="248"/>
    </location>
</feature>
<dbReference type="Pfam" id="PF13276">
    <property type="entry name" value="HTH_21"/>
    <property type="match status" value="1"/>
</dbReference>
<dbReference type="EMBL" id="JACHEP010000003">
    <property type="protein sequence ID" value="MBB5323958.1"/>
    <property type="molecule type" value="Genomic_DNA"/>
</dbReference>
<proteinExistence type="predicted"/>
<reference evidence="3 4" key="1">
    <citation type="submission" date="2020-08" db="EMBL/GenBank/DDBJ databases">
        <title>Genomic Encyclopedia of Type Strains, Phase IV (KMG-IV): sequencing the most valuable type-strain genomes for metagenomic binning, comparative biology and taxonomic classification.</title>
        <authorList>
            <person name="Goeker M."/>
        </authorList>
    </citation>
    <scope>NUCLEOTIDE SEQUENCE [LARGE SCALE GENOMIC DNA]</scope>
    <source>
        <strain evidence="3 4">DSM 16325</strain>
    </source>
</reference>
<evidence type="ECO:0000256" key="1">
    <source>
        <dbReference type="ARBA" id="ARBA00002286"/>
    </source>
</evidence>
<dbReference type="InterPro" id="IPR036397">
    <property type="entry name" value="RNaseH_sf"/>
</dbReference>
<evidence type="ECO:0000313" key="4">
    <source>
        <dbReference type="Proteomes" id="UP000520011"/>
    </source>
</evidence>
<dbReference type="Pfam" id="PF00665">
    <property type="entry name" value="rve"/>
    <property type="match status" value="1"/>
</dbReference>
<dbReference type="InterPro" id="IPR025948">
    <property type="entry name" value="HTH-like_dom"/>
</dbReference>
<keyword evidence="4" id="KW-1185">Reference proteome</keyword>
<dbReference type="InterPro" id="IPR050900">
    <property type="entry name" value="Transposase_IS3/IS150/IS904"/>
</dbReference>
<comment type="caution">
    <text evidence="3">The sequence shown here is derived from an EMBL/GenBank/DDBJ whole genome shotgun (WGS) entry which is preliminary data.</text>
</comment>
<sequence>MKKDQQLKEYISLIFHEHKGRYGYRKIHAELSQQYQLSVSEKVVRRLMRELGLKCQSRMKRKQPVKVKKATSTGYIYENLLKRDFSTTRLNEKWVTDVTEIAVDDKMLFVSAIMDLHNNEIIGHQISPTHDVQLVEDSLLYALEIRNIKDSLILHSDQGTPYQSTRWKTLMDTFSITPSMSRKANALDNACIKSFFSYLKTEMEQDLQHTKSVEEATQLIYDYIRYYNHQRIQGVLHYQTPVQYAKAS</sequence>